<reference evidence="2" key="1">
    <citation type="submission" date="2020-07" db="EMBL/GenBank/DDBJ databases">
        <title>Multicomponent nature underlies the extraordinary mechanical properties of spider dragline silk.</title>
        <authorList>
            <person name="Kono N."/>
            <person name="Nakamura H."/>
            <person name="Mori M."/>
            <person name="Yoshida Y."/>
            <person name="Ohtoshi R."/>
            <person name="Malay A.D."/>
            <person name="Moran D.A.P."/>
            <person name="Tomita M."/>
            <person name="Numata K."/>
            <person name="Arakawa K."/>
        </authorList>
    </citation>
    <scope>NUCLEOTIDE SEQUENCE</scope>
</reference>
<accession>A0A8X6FWA0</accession>
<evidence type="ECO:0000313" key="3">
    <source>
        <dbReference type="Proteomes" id="UP000887116"/>
    </source>
</evidence>
<dbReference type="Pfam" id="PF17906">
    <property type="entry name" value="HTH_48"/>
    <property type="match status" value="1"/>
</dbReference>
<evidence type="ECO:0000313" key="2">
    <source>
        <dbReference type="EMBL" id="GFQ90038.1"/>
    </source>
</evidence>
<dbReference type="Proteomes" id="UP000887116">
    <property type="component" value="Unassembled WGS sequence"/>
</dbReference>
<dbReference type="AlphaFoldDB" id="A0A8X6FWA0"/>
<dbReference type="InterPro" id="IPR041426">
    <property type="entry name" value="Mos1_HTH"/>
</dbReference>
<feature type="domain" description="Mos1 transposase HTH" evidence="1">
    <location>
        <begin position="9"/>
        <end position="53"/>
    </location>
</feature>
<dbReference type="EMBL" id="BMAO01013629">
    <property type="protein sequence ID" value="GFQ90038.1"/>
    <property type="molecule type" value="Genomic_DNA"/>
</dbReference>
<evidence type="ECO:0000259" key="1">
    <source>
        <dbReference type="Pfam" id="PF17906"/>
    </source>
</evidence>
<name>A0A8X6FWA0_TRICU</name>
<keyword evidence="3" id="KW-1185">Reference proteome</keyword>
<proteinExistence type="predicted"/>
<comment type="caution">
    <text evidence="2">The sequence shown here is derived from an EMBL/GenBank/DDBJ whole genome shotgun (WGS) entry which is preliminary data.</text>
</comment>
<organism evidence="2 3">
    <name type="scientific">Trichonephila clavata</name>
    <name type="common">Joro spider</name>
    <name type="synonym">Nephila clavata</name>
    <dbReference type="NCBI Taxonomy" id="2740835"/>
    <lineage>
        <taxon>Eukaryota</taxon>
        <taxon>Metazoa</taxon>
        <taxon>Ecdysozoa</taxon>
        <taxon>Arthropoda</taxon>
        <taxon>Chelicerata</taxon>
        <taxon>Arachnida</taxon>
        <taxon>Araneae</taxon>
        <taxon>Araneomorphae</taxon>
        <taxon>Entelegynae</taxon>
        <taxon>Araneoidea</taxon>
        <taxon>Nephilidae</taxon>
        <taxon>Trichonephila</taxon>
    </lineage>
</organism>
<gene>
    <name evidence="2" type="ORF">TNCT_682401</name>
</gene>
<protein>
    <recommendedName>
        <fullName evidence="1">Mos1 transposase HTH domain-containing protein</fullName>
    </recommendedName>
</protein>
<sequence>MEVIRFEQRTCIKIAVVRGRNEMECHSEFVEALGNDTLPYRTIARWVGKFQQGLKICSHEDMNAKMRERSSGNIKQVDPKKQHYRILDRDKAPL</sequence>
<dbReference type="OrthoDB" id="6428254at2759"/>